<reference evidence="4 5" key="1">
    <citation type="submission" date="2024-04" db="EMBL/GenBank/DDBJ databases">
        <title>Genome assembly C_amara_ONT_v2.</title>
        <authorList>
            <person name="Yant L."/>
            <person name="Moore C."/>
            <person name="Slenker M."/>
        </authorList>
    </citation>
    <scope>NUCLEOTIDE SEQUENCE [LARGE SCALE GENOMIC DNA]</scope>
    <source>
        <tissue evidence="4">Leaf</tissue>
    </source>
</reference>
<dbReference type="PANTHER" id="PTHR48478:SF1">
    <property type="entry name" value="LECTIN-LIKE"/>
    <property type="match status" value="1"/>
</dbReference>
<sequence length="459" mass="52219">MIIPGASPMFKKLVGKISSMVEKSSFSSIESYIPTPPQSTSFSSSSSSSNESFITTPPQASSCSSIVPFIPTGPQVFINFRGKDVRKGFISFLVPALKEENINVFIDEQEERGKTLISLFDTICESKVALVIFSEGYTESKWCLDELVQIKECMDQNNLRVIPIFYKLNPTMVKCLQGEFGNNFRAMVDRYPEKGQKWLDALTSVSRMFALVLPKNSEISERDFSKSIVNAVKKVLKNNFEGRNGENDDVFEVPESKLTITMQEAPNKEAVEVSVLNEVYLPNNMGTPGPSYEFKFLVTRPKCNVFMINARELSITWSENSEHWTWLALPKQNQNETVVEIAYLRKASWLQVAGKFDTRHLSPRTTYEVVFVVGVVHTKFRWDKPVKLKLAMPNSCEEPQERSVKMGHYISNQWVDIPVGEFTTSMNNVGEISFEMYEHECQLWKSGLFVKSVIIRPKY</sequence>
<evidence type="ECO:0000313" key="5">
    <source>
        <dbReference type="Proteomes" id="UP001558713"/>
    </source>
</evidence>
<dbReference type="InterPro" id="IPR000157">
    <property type="entry name" value="TIR_dom"/>
</dbReference>
<keyword evidence="1" id="KW-0520">NAD</keyword>
<dbReference type="SMART" id="SM00255">
    <property type="entry name" value="TIR"/>
    <property type="match status" value="1"/>
</dbReference>
<dbReference type="InterPro" id="IPR035897">
    <property type="entry name" value="Toll_tir_struct_dom_sf"/>
</dbReference>
<accession>A0ABD1C386</accession>
<organism evidence="4 5">
    <name type="scientific">Cardamine amara subsp. amara</name>
    <dbReference type="NCBI Taxonomy" id="228776"/>
    <lineage>
        <taxon>Eukaryota</taxon>
        <taxon>Viridiplantae</taxon>
        <taxon>Streptophyta</taxon>
        <taxon>Embryophyta</taxon>
        <taxon>Tracheophyta</taxon>
        <taxon>Spermatophyta</taxon>
        <taxon>Magnoliopsida</taxon>
        <taxon>eudicotyledons</taxon>
        <taxon>Gunneridae</taxon>
        <taxon>Pentapetalae</taxon>
        <taxon>rosids</taxon>
        <taxon>malvids</taxon>
        <taxon>Brassicales</taxon>
        <taxon>Brassicaceae</taxon>
        <taxon>Cardamineae</taxon>
        <taxon>Cardamine</taxon>
    </lineage>
</organism>
<proteinExistence type="predicted"/>
<evidence type="ECO:0000313" key="4">
    <source>
        <dbReference type="EMBL" id="KAL1223949.1"/>
    </source>
</evidence>
<dbReference type="Proteomes" id="UP001558713">
    <property type="component" value="Unassembled WGS sequence"/>
</dbReference>
<evidence type="ECO:0000256" key="2">
    <source>
        <dbReference type="SAM" id="MobiDB-lite"/>
    </source>
</evidence>
<dbReference type="Pfam" id="PF14299">
    <property type="entry name" value="PP2"/>
    <property type="match status" value="1"/>
</dbReference>
<dbReference type="FunFam" id="3.40.50.10140:FF:000007">
    <property type="entry name" value="Disease resistance protein (TIR-NBS-LRR class)"/>
    <property type="match status" value="1"/>
</dbReference>
<dbReference type="AlphaFoldDB" id="A0ABD1C386"/>
<protein>
    <submittedName>
        <fullName evidence="4">Protein PHLOEM PROTEIN 2-LIKE A5</fullName>
    </submittedName>
</protein>
<dbReference type="PROSITE" id="PS50104">
    <property type="entry name" value="TIR"/>
    <property type="match status" value="1"/>
</dbReference>
<dbReference type="PANTHER" id="PTHR48478">
    <property type="entry name" value="LECTIN-LIKE"/>
    <property type="match status" value="1"/>
</dbReference>
<gene>
    <name evidence="4" type="ORF">V5N11_004489</name>
</gene>
<comment type="caution">
    <text evidence="4">The sequence shown here is derived from an EMBL/GenBank/DDBJ whole genome shotgun (WGS) entry which is preliminary data.</text>
</comment>
<feature type="compositionally biased region" description="Low complexity" evidence="2">
    <location>
        <begin position="38"/>
        <end position="56"/>
    </location>
</feature>
<name>A0ABD1C386_CARAN</name>
<dbReference type="SUPFAM" id="SSF52200">
    <property type="entry name" value="Toll/Interleukin receptor TIR domain"/>
    <property type="match status" value="1"/>
</dbReference>
<keyword evidence="5" id="KW-1185">Reference proteome</keyword>
<dbReference type="EMBL" id="JBANAX010000059">
    <property type="protein sequence ID" value="KAL1223949.1"/>
    <property type="molecule type" value="Genomic_DNA"/>
</dbReference>
<dbReference type="Gene3D" id="3.40.50.10140">
    <property type="entry name" value="Toll/interleukin-1 receptor homology (TIR) domain"/>
    <property type="match status" value="1"/>
</dbReference>
<dbReference type="InterPro" id="IPR025886">
    <property type="entry name" value="PP2-like"/>
</dbReference>
<dbReference type="InterPro" id="IPR052147">
    <property type="entry name" value="PP2-like/Lectin"/>
</dbReference>
<feature type="domain" description="TIR" evidence="3">
    <location>
        <begin position="72"/>
        <end position="236"/>
    </location>
</feature>
<feature type="region of interest" description="Disordered" evidence="2">
    <location>
        <begin position="34"/>
        <end position="56"/>
    </location>
</feature>
<evidence type="ECO:0000256" key="1">
    <source>
        <dbReference type="ARBA" id="ARBA00023027"/>
    </source>
</evidence>
<dbReference type="Pfam" id="PF01582">
    <property type="entry name" value="TIR"/>
    <property type="match status" value="1"/>
</dbReference>
<evidence type="ECO:0000259" key="3">
    <source>
        <dbReference type="PROSITE" id="PS50104"/>
    </source>
</evidence>